<evidence type="ECO:0000256" key="2">
    <source>
        <dbReference type="SAM" id="SignalP"/>
    </source>
</evidence>
<feature type="region of interest" description="Disordered" evidence="1">
    <location>
        <begin position="244"/>
        <end position="291"/>
    </location>
</feature>
<keyword evidence="2" id="KW-0732">Signal</keyword>
<protein>
    <submittedName>
        <fullName evidence="3">Uncharacterized protein</fullName>
    </submittedName>
</protein>
<sequence length="462" mass="48264">MMNPNMQLGLLVMLALHIQAAKKEQFTGVLAKQLNTLSEQEGSDKSGPKPSILGDPLTGQANVILTSLKQQLNQVPLNGENGKPLEEPKLQEEKIRLIVKRFVTNGRYLNLGLLSSLGQLLVNMKHGDLQSHDSGNKGNSLLGAMPGANSQLLTSTPLAKGASLLGDAPAAVAQPVQSASAANATINSSIMQAMGLNVGSGSSMGNMGQTLLSQISQGLVHQIGQNILYQMTVNQTGQTGTGKGLLGDVPAGTSQKSKGNSTGNKTLLAEPNVKPGQVNTTSTSLDQGTWKTMESRKIMEGTYDNNNQTDRWGSGAYDGGYGSKGGMGTTGNDYGYANDAYGNMSASSGNYGSGYGEGASDYYNYQSQYGYGPQANTAYQTESDYNSQFASGYGMCTTGGMNNNAGYAMNTGYEGNQSSSSANFQDGQMYGKGGSSSLGQDSSNYDNSTANYGTNTANYGTN</sequence>
<feature type="signal peptide" evidence="2">
    <location>
        <begin position="1"/>
        <end position="20"/>
    </location>
</feature>
<evidence type="ECO:0000256" key="1">
    <source>
        <dbReference type="SAM" id="MobiDB-lite"/>
    </source>
</evidence>
<name>A0A0B6ZEF4_9EUPU</name>
<organism evidence="3">
    <name type="scientific">Arion vulgaris</name>
    <dbReference type="NCBI Taxonomy" id="1028688"/>
    <lineage>
        <taxon>Eukaryota</taxon>
        <taxon>Metazoa</taxon>
        <taxon>Spiralia</taxon>
        <taxon>Lophotrochozoa</taxon>
        <taxon>Mollusca</taxon>
        <taxon>Gastropoda</taxon>
        <taxon>Heterobranchia</taxon>
        <taxon>Euthyneura</taxon>
        <taxon>Panpulmonata</taxon>
        <taxon>Eupulmonata</taxon>
        <taxon>Stylommatophora</taxon>
        <taxon>Helicina</taxon>
        <taxon>Arionoidea</taxon>
        <taxon>Arionidae</taxon>
        <taxon>Arion</taxon>
    </lineage>
</organism>
<feature type="compositionally biased region" description="Low complexity" evidence="1">
    <location>
        <begin position="449"/>
        <end position="462"/>
    </location>
</feature>
<feature type="chain" id="PRO_5002110760" evidence="2">
    <location>
        <begin position="21"/>
        <end position="462"/>
    </location>
</feature>
<feature type="region of interest" description="Disordered" evidence="1">
    <location>
        <begin position="415"/>
        <end position="462"/>
    </location>
</feature>
<feature type="compositionally biased region" description="Polar residues" evidence="1">
    <location>
        <begin position="252"/>
        <end position="265"/>
    </location>
</feature>
<gene>
    <name evidence="3" type="primary">ORF57844</name>
</gene>
<evidence type="ECO:0000313" key="3">
    <source>
        <dbReference type="EMBL" id="CEK66241.1"/>
    </source>
</evidence>
<reference evidence="3" key="1">
    <citation type="submission" date="2014-12" db="EMBL/GenBank/DDBJ databases">
        <title>Insight into the proteome of Arion vulgaris.</title>
        <authorList>
            <person name="Aradska J."/>
            <person name="Bulat T."/>
            <person name="Smidak R."/>
            <person name="Sarate P."/>
            <person name="Gangsoo J."/>
            <person name="Sialana F."/>
            <person name="Bilban M."/>
            <person name="Lubec G."/>
        </authorList>
    </citation>
    <scope>NUCLEOTIDE SEQUENCE</scope>
    <source>
        <tissue evidence="3">Skin</tissue>
    </source>
</reference>
<dbReference type="AlphaFoldDB" id="A0A0B6ZEF4"/>
<feature type="non-terminal residue" evidence="3">
    <location>
        <position position="462"/>
    </location>
</feature>
<feature type="compositionally biased region" description="Polar residues" evidence="1">
    <location>
        <begin position="437"/>
        <end position="448"/>
    </location>
</feature>
<dbReference type="EMBL" id="HACG01019376">
    <property type="protein sequence ID" value="CEK66241.1"/>
    <property type="molecule type" value="Transcribed_RNA"/>
</dbReference>
<proteinExistence type="predicted"/>
<feature type="compositionally biased region" description="Polar residues" evidence="1">
    <location>
        <begin position="277"/>
        <end position="291"/>
    </location>
</feature>
<accession>A0A0B6ZEF4</accession>
<feature type="compositionally biased region" description="Polar residues" evidence="1">
    <location>
        <begin position="415"/>
        <end position="426"/>
    </location>
</feature>